<dbReference type="EMBL" id="JAGDYP010000001">
    <property type="protein sequence ID" value="MBO1883113.1"/>
    <property type="molecule type" value="Genomic_DNA"/>
</dbReference>
<feature type="domain" description="DNA methylase adenine-specific" evidence="8">
    <location>
        <begin position="255"/>
        <end position="396"/>
    </location>
</feature>
<dbReference type="SUPFAM" id="SSF53335">
    <property type="entry name" value="S-adenosyl-L-methionine-dependent methyltransferases"/>
    <property type="match status" value="1"/>
</dbReference>
<evidence type="ECO:0000259" key="8">
    <source>
        <dbReference type="Pfam" id="PF02384"/>
    </source>
</evidence>
<comment type="catalytic activity">
    <reaction evidence="7">
        <text>a 2'-deoxyadenosine in DNA + S-adenosyl-L-methionine = an N(6)-methyl-2'-deoxyadenosine in DNA + S-adenosyl-L-homocysteine + H(+)</text>
        <dbReference type="Rhea" id="RHEA:15197"/>
        <dbReference type="Rhea" id="RHEA-COMP:12418"/>
        <dbReference type="Rhea" id="RHEA-COMP:12419"/>
        <dbReference type="ChEBI" id="CHEBI:15378"/>
        <dbReference type="ChEBI" id="CHEBI:57856"/>
        <dbReference type="ChEBI" id="CHEBI:59789"/>
        <dbReference type="ChEBI" id="CHEBI:90615"/>
        <dbReference type="ChEBI" id="CHEBI:90616"/>
        <dbReference type="EC" id="2.1.1.72"/>
    </reaction>
</comment>
<keyword evidence="10" id="KW-1185">Reference proteome</keyword>
<evidence type="ECO:0000313" key="9">
    <source>
        <dbReference type="EMBL" id="MBO1883113.1"/>
    </source>
</evidence>
<evidence type="ECO:0000256" key="5">
    <source>
        <dbReference type="ARBA" id="ARBA00022691"/>
    </source>
</evidence>
<dbReference type="GO" id="GO:0032259">
    <property type="term" value="P:methylation"/>
    <property type="evidence" value="ECO:0007669"/>
    <property type="project" value="UniProtKB-KW"/>
</dbReference>
<dbReference type="RefSeq" id="WP_208057689.1">
    <property type="nucleotide sequence ID" value="NZ_JAGDYP010000001.1"/>
</dbReference>
<proteinExistence type="inferred from homology"/>
<dbReference type="Pfam" id="PF02384">
    <property type="entry name" value="N6_Mtase"/>
    <property type="match status" value="1"/>
</dbReference>
<evidence type="ECO:0000256" key="1">
    <source>
        <dbReference type="ARBA" id="ARBA00006594"/>
    </source>
</evidence>
<evidence type="ECO:0000313" key="10">
    <source>
        <dbReference type="Proteomes" id="UP000681610"/>
    </source>
</evidence>
<evidence type="ECO:0000256" key="6">
    <source>
        <dbReference type="ARBA" id="ARBA00022747"/>
    </source>
</evidence>
<dbReference type="GO" id="GO:0008168">
    <property type="term" value="F:methyltransferase activity"/>
    <property type="evidence" value="ECO:0007669"/>
    <property type="project" value="UniProtKB-KW"/>
</dbReference>
<dbReference type="InterPro" id="IPR029063">
    <property type="entry name" value="SAM-dependent_MTases_sf"/>
</dbReference>
<organism evidence="9 10">
    <name type="scientific">Capnocytophaga bilenii</name>
    <dbReference type="NCBI Taxonomy" id="2819369"/>
    <lineage>
        <taxon>Bacteria</taxon>
        <taxon>Pseudomonadati</taxon>
        <taxon>Bacteroidota</taxon>
        <taxon>Flavobacteriia</taxon>
        <taxon>Flavobacteriales</taxon>
        <taxon>Flavobacteriaceae</taxon>
        <taxon>Capnocytophaga</taxon>
    </lineage>
</organism>
<dbReference type="Gene3D" id="3.40.50.150">
    <property type="entry name" value="Vaccinia Virus protein VP39"/>
    <property type="match status" value="1"/>
</dbReference>
<sequence length="587" mass="67380">MTEDKVRDLAKHKLGLEDTETAKAGVGQLTTFNQLGFKGVSDRPDGWYLPNEKMFPAIILEVKSVVTPLKEQQIAELLKNCKIASSQYAKVVGILYNGEDIVVFKNGEKLQGETELHNKEYYLNLFAENLIDKSKIFRLTKRINDTLHFSFGIKNLNHRMIFTACALVAKRYGAVLTKGMSYNTFRQSIFDTLSKSYEEAIAQNSKLNLLLEVYSEIRMNITNNQEAIDDFIACVEEISDNINSDFWQGEDVMAIFFNEFNRYKGKSEQGQVFTPDHITSLMYRLTETNKDDIVLDAACGSGSFLVKAMCNMVDEAGGNRTHKAKQIKQEQLYGIEFDREIFALACANMLIHKDGKTNLEQLDARRDEAKKWIQSKGITKVLMNPPFENKYGCIDIVKNTLDSVAKDAVCAFIMPDKKMEKVQKAKRILKYHTLLKIIKLPENIFSEGVTTSVFIFKSGTPHGNREIFACYIEDDGLETVKNQGRQDVKDRWQEIEDYWVEVIQKQSGNDTIQWINPNEHLSYQMPMKEFEIYEEDFNKTVMDYLMFQQGIDVRVFQENLISKVMYSSSITQHGNDVNISLHTKNEE</sequence>
<protein>
    <recommendedName>
        <fullName evidence="2">site-specific DNA-methyltransferase (adenine-specific)</fullName>
        <ecNumber evidence="2">2.1.1.72</ecNumber>
    </recommendedName>
</protein>
<dbReference type="PANTHER" id="PTHR42933:SF1">
    <property type="entry name" value="SITE-SPECIFIC DNA-METHYLTRANSFERASE (ADENINE-SPECIFIC)"/>
    <property type="match status" value="1"/>
</dbReference>
<reference evidence="9 10" key="1">
    <citation type="submission" date="2021-03" db="EMBL/GenBank/DDBJ databases">
        <title>Isolation and description of Capnocytophaga bilenii sp. nov., a novel Capnocytophaga species, isolated from a gingivitis subject.</title>
        <authorList>
            <person name="Antezack A."/>
            <person name="Monnet-Corti V."/>
            <person name="La Scola B."/>
        </authorList>
    </citation>
    <scope>NUCLEOTIDE SEQUENCE [LARGE SCALE GENOMIC DNA]</scope>
    <source>
        <strain evidence="9 10">Marseille-Q4570</strain>
    </source>
</reference>
<keyword evidence="3 9" id="KW-0489">Methyltransferase</keyword>
<dbReference type="Proteomes" id="UP000681610">
    <property type="component" value="Unassembled WGS sequence"/>
</dbReference>
<dbReference type="PANTHER" id="PTHR42933">
    <property type="entry name" value="SLR6095 PROTEIN"/>
    <property type="match status" value="1"/>
</dbReference>
<dbReference type="InterPro" id="IPR003356">
    <property type="entry name" value="DNA_methylase_A-5"/>
</dbReference>
<keyword evidence="4" id="KW-0808">Transferase</keyword>
<keyword evidence="6" id="KW-0680">Restriction system</keyword>
<dbReference type="EC" id="2.1.1.72" evidence="2"/>
<keyword evidence="5" id="KW-0949">S-adenosyl-L-methionine</keyword>
<dbReference type="InterPro" id="IPR051537">
    <property type="entry name" value="DNA_Adenine_Mtase"/>
</dbReference>
<evidence type="ECO:0000256" key="7">
    <source>
        <dbReference type="ARBA" id="ARBA00047942"/>
    </source>
</evidence>
<evidence type="ECO:0000256" key="4">
    <source>
        <dbReference type="ARBA" id="ARBA00022679"/>
    </source>
</evidence>
<name>A0ABS3PVT3_9FLAO</name>
<evidence type="ECO:0000256" key="3">
    <source>
        <dbReference type="ARBA" id="ARBA00022603"/>
    </source>
</evidence>
<accession>A0ABS3PVT3</accession>
<evidence type="ECO:0000256" key="2">
    <source>
        <dbReference type="ARBA" id="ARBA00011900"/>
    </source>
</evidence>
<comment type="similarity">
    <text evidence="1">Belongs to the N(4)/N(6)-methyltransferase family.</text>
</comment>
<gene>
    <name evidence="9" type="ORF">J4N46_01400</name>
</gene>
<dbReference type="PRINTS" id="PR00507">
    <property type="entry name" value="N12N6MTFRASE"/>
</dbReference>
<comment type="caution">
    <text evidence="9">The sequence shown here is derived from an EMBL/GenBank/DDBJ whole genome shotgun (WGS) entry which is preliminary data.</text>
</comment>